<dbReference type="AlphaFoldDB" id="A0A8H3J2V0"/>
<gene>
    <name evidence="1" type="ORF">IMSHALPRED_001581</name>
</gene>
<evidence type="ECO:0000313" key="2">
    <source>
        <dbReference type="Proteomes" id="UP000664534"/>
    </source>
</evidence>
<sequence length="181" mass="20510">MSIASPVSSPNSTLSLVEPLRSAIVNSTSGEPWPDGPFSVDIDRIDPHDHCKISFVKFGDLVVSSTEKQFFLLQVLEEMLKVKAQPLGSTPIDFDVRRYGVRFQMEDFPQHPMDMDMAYTAMQIIYHVVLDSDLKEFTALVVCQGLALGRFRTWFLDSEGRKRKRGAWRPFRSIPRIAGDS</sequence>
<organism evidence="1 2">
    <name type="scientific">Imshaugia aleurites</name>
    <dbReference type="NCBI Taxonomy" id="172621"/>
    <lineage>
        <taxon>Eukaryota</taxon>
        <taxon>Fungi</taxon>
        <taxon>Dikarya</taxon>
        <taxon>Ascomycota</taxon>
        <taxon>Pezizomycotina</taxon>
        <taxon>Lecanoromycetes</taxon>
        <taxon>OSLEUM clade</taxon>
        <taxon>Lecanoromycetidae</taxon>
        <taxon>Lecanorales</taxon>
        <taxon>Lecanorineae</taxon>
        <taxon>Parmeliaceae</taxon>
        <taxon>Imshaugia</taxon>
    </lineage>
</organism>
<dbReference type="OrthoDB" id="10298808at2759"/>
<protein>
    <submittedName>
        <fullName evidence="1">Uncharacterized protein</fullName>
    </submittedName>
</protein>
<reference evidence="1" key="1">
    <citation type="submission" date="2021-03" db="EMBL/GenBank/DDBJ databases">
        <authorList>
            <person name="Tagirdzhanova G."/>
        </authorList>
    </citation>
    <scope>NUCLEOTIDE SEQUENCE</scope>
</reference>
<name>A0A8H3J2V0_9LECA</name>
<keyword evidence="2" id="KW-1185">Reference proteome</keyword>
<comment type="caution">
    <text evidence="1">The sequence shown here is derived from an EMBL/GenBank/DDBJ whole genome shotgun (WGS) entry which is preliminary data.</text>
</comment>
<accession>A0A8H3J2V0</accession>
<proteinExistence type="predicted"/>
<dbReference type="EMBL" id="CAJPDT010000121">
    <property type="protein sequence ID" value="CAF9939643.1"/>
    <property type="molecule type" value="Genomic_DNA"/>
</dbReference>
<evidence type="ECO:0000313" key="1">
    <source>
        <dbReference type="EMBL" id="CAF9939643.1"/>
    </source>
</evidence>
<dbReference type="Proteomes" id="UP000664534">
    <property type="component" value="Unassembled WGS sequence"/>
</dbReference>